<organism evidence="2 3">
    <name type="scientific">Rotaria sordida</name>
    <dbReference type="NCBI Taxonomy" id="392033"/>
    <lineage>
        <taxon>Eukaryota</taxon>
        <taxon>Metazoa</taxon>
        <taxon>Spiralia</taxon>
        <taxon>Gnathifera</taxon>
        <taxon>Rotifera</taxon>
        <taxon>Eurotatoria</taxon>
        <taxon>Bdelloidea</taxon>
        <taxon>Philodinida</taxon>
        <taxon>Philodinidae</taxon>
        <taxon>Rotaria</taxon>
    </lineage>
</organism>
<evidence type="ECO:0000256" key="1">
    <source>
        <dbReference type="SAM" id="MobiDB-lite"/>
    </source>
</evidence>
<dbReference type="EMBL" id="CAJNOU010001878">
    <property type="protein sequence ID" value="CAF1263808.1"/>
    <property type="molecule type" value="Genomic_DNA"/>
</dbReference>
<dbReference type="Proteomes" id="UP000663889">
    <property type="component" value="Unassembled WGS sequence"/>
</dbReference>
<feature type="region of interest" description="Disordered" evidence="1">
    <location>
        <begin position="39"/>
        <end position="58"/>
    </location>
</feature>
<accession>A0A815ASS4</accession>
<evidence type="ECO:0000313" key="3">
    <source>
        <dbReference type="Proteomes" id="UP000663889"/>
    </source>
</evidence>
<dbReference type="AlphaFoldDB" id="A0A815ASS4"/>
<name>A0A815ASS4_9BILA</name>
<sequence length="58" mass="6391">NSDSDLLTDTETSIHNQSSYNSSFGSNLNQHLHFSSNQYSTYLTNAPSPTPTRTSPRA</sequence>
<proteinExistence type="predicted"/>
<comment type="caution">
    <text evidence="2">The sequence shown here is derived from an EMBL/GenBank/DDBJ whole genome shotgun (WGS) entry which is preliminary data.</text>
</comment>
<feature type="region of interest" description="Disordered" evidence="1">
    <location>
        <begin position="1"/>
        <end position="26"/>
    </location>
</feature>
<gene>
    <name evidence="2" type="ORF">SEV965_LOCUS24382</name>
</gene>
<reference evidence="2" key="1">
    <citation type="submission" date="2021-02" db="EMBL/GenBank/DDBJ databases">
        <authorList>
            <person name="Nowell W R."/>
        </authorList>
    </citation>
    <scope>NUCLEOTIDE SEQUENCE</scope>
</reference>
<evidence type="ECO:0000313" key="2">
    <source>
        <dbReference type="EMBL" id="CAF1263808.1"/>
    </source>
</evidence>
<feature type="non-terminal residue" evidence="2">
    <location>
        <position position="1"/>
    </location>
</feature>
<protein>
    <submittedName>
        <fullName evidence="2">Uncharacterized protein</fullName>
    </submittedName>
</protein>